<dbReference type="GO" id="GO:0004499">
    <property type="term" value="F:N,N-dimethylaniline monooxygenase activity"/>
    <property type="evidence" value="ECO:0007669"/>
    <property type="project" value="InterPro"/>
</dbReference>
<feature type="compositionally biased region" description="Basic and acidic residues" evidence="6">
    <location>
        <begin position="8"/>
        <end position="17"/>
    </location>
</feature>
<comment type="cofactor">
    <cofactor evidence="1">
        <name>FAD</name>
        <dbReference type="ChEBI" id="CHEBI:57692"/>
    </cofactor>
</comment>
<comment type="caution">
    <text evidence="7">The sequence shown here is derived from an EMBL/GenBank/DDBJ whole genome shotgun (WGS) entry which is preliminary data.</text>
</comment>
<dbReference type="PANTHER" id="PTHR42877:SF7">
    <property type="entry name" value="FLAVIN-BINDING MONOOXYGENASE-RELATED"/>
    <property type="match status" value="1"/>
</dbReference>
<accession>A0A438MWE5</accession>
<dbReference type="InterPro" id="IPR051209">
    <property type="entry name" value="FAD-bind_Monooxygenase_sf"/>
</dbReference>
<feature type="region of interest" description="Disordered" evidence="6">
    <location>
        <begin position="1"/>
        <end position="29"/>
    </location>
</feature>
<organism evidence="7 8">
    <name type="scientific">Exophiala mesophila</name>
    <name type="common">Black yeast-like fungus</name>
    <dbReference type="NCBI Taxonomy" id="212818"/>
    <lineage>
        <taxon>Eukaryota</taxon>
        <taxon>Fungi</taxon>
        <taxon>Dikarya</taxon>
        <taxon>Ascomycota</taxon>
        <taxon>Pezizomycotina</taxon>
        <taxon>Eurotiomycetes</taxon>
        <taxon>Chaetothyriomycetidae</taxon>
        <taxon>Chaetothyriales</taxon>
        <taxon>Herpotrichiellaceae</taxon>
        <taxon>Exophiala</taxon>
    </lineage>
</organism>
<proteinExistence type="inferred from homology"/>
<evidence type="ECO:0000256" key="5">
    <source>
        <dbReference type="ARBA" id="ARBA00023002"/>
    </source>
</evidence>
<dbReference type="VEuPathDB" id="FungiDB:PV10_00482"/>
<comment type="similarity">
    <text evidence="2">Belongs to the FAD-binding monooxygenase family.</text>
</comment>
<reference evidence="7 8" key="1">
    <citation type="submission" date="2017-03" db="EMBL/GenBank/DDBJ databases">
        <title>Genomes of endolithic fungi from Antarctica.</title>
        <authorList>
            <person name="Coleine C."/>
            <person name="Masonjones S."/>
            <person name="Stajich J.E."/>
        </authorList>
    </citation>
    <scope>NUCLEOTIDE SEQUENCE [LARGE SCALE GENOMIC DNA]</scope>
    <source>
        <strain evidence="7 8">CCFEE 6314</strain>
    </source>
</reference>
<evidence type="ECO:0000313" key="8">
    <source>
        <dbReference type="Proteomes" id="UP000288859"/>
    </source>
</evidence>
<keyword evidence="3" id="KW-0285">Flavoprotein</keyword>
<dbReference type="Pfam" id="PF00743">
    <property type="entry name" value="FMO-like"/>
    <property type="match status" value="1"/>
</dbReference>
<evidence type="ECO:0000256" key="4">
    <source>
        <dbReference type="ARBA" id="ARBA00022827"/>
    </source>
</evidence>
<dbReference type="PRINTS" id="PR00419">
    <property type="entry name" value="ADXRDTASE"/>
</dbReference>
<protein>
    <recommendedName>
        <fullName evidence="9">FAD/NAD(P)-binding domain-containing protein</fullName>
    </recommendedName>
</protein>
<dbReference type="EMBL" id="NAJM01000051">
    <property type="protein sequence ID" value="RVX67223.1"/>
    <property type="molecule type" value="Genomic_DNA"/>
</dbReference>
<keyword evidence="5" id="KW-0560">Oxidoreductase</keyword>
<sequence length="663" mass="74015">MNGPSQELESHGDESDSHGLGPPLFGKFVPHQTLSEYKPDQSVATHQQQPGTTGLGISAFGSIARSTIEKDHLLGSKPENVLVNDPPALSLKPQMVNGTAISINSDNEHENEWYRSTFSASGYTINEQPLHTRRPIRMLIVGAGAAGLQIAYKALRQLQDVGFTIYEKNADVGGTWLENRNPNWKSYYASAGEIRQYLKSFAVENDLEKFVNFGHRIEDARWDQDAGLWRVKGRKDDGTEFLDHGEILASCHGVLNSWKYPDIPGLQSFKGQILHSAAWDDKVELKGKRVAVVGGGSSAVQIIPSIQPEVKKLYPFLRSPVWITAGFGAKHAAPGGVNFDYSQEQKEEFAKSPTALDKYCRDVEGELNKRFTLMHLESEDQKVSREFVAESMFHKLEGDQNFTSRLIPKFALGCRRMTPGSDYLQSLKAPNVEVVFDSAAEVTSNGLLDSSGNLTEVDVIIFATGFDTSFSPAYSVTGQNGRNLREEWKDIPKAYMSVMADGFPNMFHFPGPNGPASHGSVLPVLEWHTRYMFKLVSYMQRMAIKSLVPSSQAVSDFYVHTHELLKRTAWSSACRSWFKNGKVHGPVTAIWPGSRLHCFEALKEPRFEDFQIEYVGDGNRFQYLGNGYTQTELNVDGNPVWYFDLLKEELDLGFKAFSSMTHG</sequence>
<dbReference type="SUPFAM" id="SSF51905">
    <property type="entry name" value="FAD/NAD(P)-binding domain"/>
    <property type="match status" value="1"/>
</dbReference>
<gene>
    <name evidence="7" type="ORF">B0A52_08657</name>
</gene>
<dbReference type="Gene3D" id="3.50.50.60">
    <property type="entry name" value="FAD/NAD(P)-binding domain"/>
    <property type="match status" value="2"/>
</dbReference>
<dbReference type="InterPro" id="IPR036188">
    <property type="entry name" value="FAD/NAD-bd_sf"/>
</dbReference>
<evidence type="ECO:0000256" key="2">
    <source>
        <dbReference type="ARBA" id="ARBA00010139"/>
    </source>
</evidence>
<dbReference type="PANTHER" id="PTHR42877">
    <property type="entry name" value="L-ORNITHINE N(5)-MONOOXYGENASE-RELATED"/>
    <property type="match status" value="1"/>
</dbReference>
<keyword evidence="4" id="KW-0274">FAD</keyword>
<evidence type="ECO:0000256" key="3">
    <source>
        <dbReference type="ARBA" id="ARBA00022630"/>
    </source>
</evidence>
<dbReference type="OrthoDB" id="74360at2759"/>
<evidence type="ECO:0000256" key="1">
    <source>
        <dbReference type="ARBA" id="ARBA00001974"/>
    </source>
</evidence>
<dbReference type="InterPro" id="IPR020946">
    <property type="entry name" value="Flavin_mOase-like"/>
</dbReference>
<dbReference type="GO" id="GO:0050661">
    <property type="term" value="F:NADP binding"/>
    <property type="evidence" value="ECO:0007669"/>
    <property type="project" value="InterPro"/>
</dbReference>
<evidence type="ECO:0008006" key="9">
    <source>
        <dbReference type="Google" id="ProtNLM"/>
    </source>
</evidence>
<dbReference type="AlphaFoldDB" id="A0A438MWE5"/>
<evidence type="ECO:0000256" key="6">
    <source>
        <dbReference type="SAM" id="MobiDB-lite"/>
    </source>
</evidence>
<dbReference type="GO" id="GO:0050660">
    <property type="term" value="F:flavin adenine dinucleotide binding"/>
    <property type="evidence" value="ECO:0007669"/>
    <property type="project" value="InterPro"/>
</dbReference>
<dbReference type="Pfam" id="PF13450">
    <property type="entry name" value="NAD_binding_8"/>
    <property type="match status" value="1"/>
</dbReference>
<name>A0A438MWE5_EXOME</name>
<dbReference type="Proteomes" id="UP000288859">
    <property type="component" value="Unassembled WGS sequence"/>
</dbReference>
<evidence type="ECO:0000313" key="7">
    <source>
        <dbReference type="EMBL" id="RVX67223.1"/>
    </source>
</evidence>